<feature type="domain" description="FAD dependent oxidoreductase" evidence="6">
    <location>
        <begin position="8"/>
        <end position="51"/>
    </location>
</feature>
<dbReference type="PRINTS" id="PR00420">
    <property type="entry name" value="RNGMNOXGNASE"/>
</dbReference>
<evidence type="ECO:0000256" key="5">
    <source>
        <dbReference type="ARBA" id="ARBA00023002"/>
    </source>
</evidence>
<dbReference type="SUPFAM" id="SSF51905">
    <property type="entry name" value="FAD/NAD(P)-binding domain"/>
    <property type="match status" value="1"/>
</dbReference>
<gene>
    <name evidence="8" type="ORF">A2Y62_09835</name>
</gene>
<evidence type="ECO:0000256" key="4">
    <source>
        <dbReference type="ARBA" id="ARBA00022827"/>
    </source>
</evidence>
<evidence type="ECO:0000256" key="1">
    <source>
        <dbReference type="ARBA" id="ARBA00001974"/>
    </source>
</evidence>
<proteinExistence type="inferred from homology"/>
<reference evidence="8 9" key="1">
    <citation type="journal article" date="2016" name="Nat. Commun.">
        <title>Thousands of microbial genomes shed light on interconnected biogeochemical processes in an aquifer system.</title>
        <authorList>
            <person name="Anantharaman K."/>
            <person name="Brown C.T."/>
            <person name="Hug L.A."/>
            <person name="Sharon I."/>
            <person name="Castelle C.J."/>
            <person name="Probst A.J."/>
            <person name="Thomas B.C."/>
            <person name="Singh A."/>
            <person name="Wilkins M.J."/>
            <person name="Karaoz U."/>
            <person name="Brodie E.L."/>
            <person name="Williams K.H."/>
            <person name="Hubbard S.S."/>
            <person name="Banfield J.F."/>
        </authorList>
    </citation>
    <scope>NUCLEOTIDE SEQUENCE [LARGE SCALE GENOMIC DNA]</scope>
</reference>
<dbReference type="STRING" id="1817863.A2Y62_09835"/>
<dbReference type="SUPFAM" id="SSF54373">
    <property type="entry name" value="FAD-linked reductases, C-terminal domain"/>
    <property type="match status" value="1"/>
</dbReference>
<protein>
    <submittedName>
        <fullName evidence="8">Uncharacterized protein</fullName>
    </submittedName>
</protein>
<dbReference type="InterPro" id="IPR006076">
    <property type="entry name" value="FAD-dep_OxRdtase"/>
</dbReference>
<dbReference type="InterPro" id="IPR036188">
    <property type="entry name" value="FAD/NAD-bd_sf"/>
</dbReference>
<keyword evidence="5" id="KW-0560">Oxidoreductase</keyword>
<dbReference type="PANTHER" id="PTHR43624">
    <property type="entry name" value="ELECTRON TRANSFER FLAVOPROTEIN-QUINONE OXIDOREDUCTASE YDIS-RELATED"/>
    <property type="match status" value="1"/>
</dbReference>
<dbReference type="Proteomes" id="UP000178943">
    <property type="component" value="Unassembled WGS sequence"/>
</dbReference>
<feature type="domain" description="ETF-QO/FixC ubiquinone-binding" evidence="7">
    <location>
        <begin position="181"/>
        <end position="281"/>
    </location>
</feature>
<comment type="cofactor">
    <cofactor evidence="1">
        <name>FAD</name>
        <dbReference type="ChEBI" id="CHEBI:57692"/>
    </cofactor>
</comment>
<evidence type="ECO:0000256" key="2">
    <source>
        <dbReference type="ARBA" id="ARBA00006796"/>
    </source>
</evidence>
<sequence>MSTNDKLDVIIVGAGLAGLACAYETARAGLQVAVLEKGEAAGSKSLTGGRLYLRPVSELCGELLKDAPFERTVISESITITDDTSSMSFRLDDNATPDKPNSVTVLLSPLNQYLAEKAAEKGAMLLPQQKADNLIFDKEKMVGVKIGEEELRARTVVAADGVLSFLAEEAGLRPQRDALSYGLGIKETIELNSTCIEERFNLPPGKGASRLFFGTITQDLQGGGFIYTNTNSLAIGLVVNLGALSNWKSETESWQLLEAFKARPDIAPLLAGGKTIEYGAHLVPEGGFNTLPRPGLPGLLLVGDAAGFVFNTGYILRGMDLALASGMLAAQSIIKSHQENFDPSACLNNYEQALKESFIYKQMEKYKKAPDLLTLERLYKHYPQNVIQLTRELFQVDSAGQNASIWHTCKKFVFKVLGLKGLRDLWRFMRMDS</sequence>
<organism evidence="8 9">
    <name type="scientific">Candidatus Fischerbacteria bacterium RBG_13_37_8</name>
    <dbReference type="NCBI Taxonomy" id="1817863"/>
    <lineage>
        <taxon>Bacteria</taxon>
        <taxon>Candidatus Fischeribacteriota</taxon>
    </lineage>
</organism>
<dbReference type="PANTHER" id="PTHR43624:SF2">
    <property type="entry name" value="ELECTRON TRANSFER FLAVOPROTEIN-QUINONE OXIDOREDUCTASE YDIS-RELATED"/>
    <property type="match status" value="1"/>
</dbReference>
<dbReference type="AlphaFoldDB" id="A0A1F5V5S5"/>
<dbReference type="EMBL" id="MFGW01000232">
    <property type="protein sequence ID" value="OGF58789.1"/>
    <property type="molecule type" value="Genomic_DNA"/>
</dbReference>
<evidence type="ECO:0000256" key="3">
    <source>
        <dbReference type="ARBA" id="ARBA00022630"/>
    </source>
</evidence>
<evidence type="ECO:0000259" key="7">
    <source>
        <dbReference type="Pfam" id="PF21162"/>
    </source>
</evidence>
<dbReference type="Pfam" id="PF01266">
    <property type="entry name" value="DAO"/>
    <property type="match status" value="1"/>
</dbReference>
<evidence type="ECO:0000313" key="8">
    <source>
        <dbReference type="EMBL" id="OGF58789.1"/>
    </source>
</evidence>
<evidence type="ECO:0000313" key="9">
    <source>
        <dbReference type="Proteomes" id="UP000178943"/>
    </source>
</evidence>
<dbReference type="InterPro" id="IPR039651">
    <property type="entry name" value="FixC-like"/>
</dbReference>
<dbReference type="InterPro" id="IPR049398">
    <property type="entry name" value="ETF-QO/FixC_UQ-bd"/>
</dbReference>
<keyword evidence="3" id="KW-0285">Flavoprotein</keyword>
<keyword evidence="4" id="KW-0274">FAD</keyword>
<name>A0A1F5V5S5_9BACT</name>
<dbReference type="PROSITE" id="PS51257">
    <property type="entry name" value="PROKAR_LIPOPROTEIN"/>
    <property type="match status" value="1"/>
</dbReference>
<comment type="similarity">
    <text evidence="2">Belongs to the ETF-QO/FixC family.</text>
</comment>
<evidence type="ECO:0000259" key="6">
    <source>
        <dbReference type="Pfam" id="PF01266"/>
    </source>
</evidence>
<accession>A0A1F5V5S5</accession>
<dbReference type="Gene3D" id="3.50.50.60">
    <property type="entry name" value="FAD/NAD(P)-binding domain"/>
    <property type="match status" value="1"/>
</dbReference>
<dbReference type="Pfam" id="PF21162">
    <property type="entry name" value="ETFQO_UQ-bd"/>
    <property type="match status" value="1"/>
</dbReference>
<comment type="caution">
    <text evidence="8">The sequence shown here is derived from an EMBL/GenBank/DDBJ whole genome shotgun (WGS) entry which is preliminary data.</text>
</comment>
<dbReference type="GO" id="GO:0016491">
    <property type="term" value="F:oxidoreductase activity"/>
    <property type="evidence" value="ECO:0007669"/>
    <property type="project" value="UniProtKB-KW"/>
</dbReference>
<dbReference type="Gene3D" id="3.30.9.90">
    <property type="match status" value="1"/>
</dbReference>